<gene>
    <name evidence="1" type="ORF">M622_04670</name>
</gene>
<dbReference type="eggNOG" id="ENOG503286H">
    <property type="taxonomic scope" value="Bacteria"/>
</dbReference>
<comment type="caution">
    <text evidence="1">The sequence shown here is derived from an EMBL/GenBank/DDBJ whole genome shotgun (WGS) entry which is preliminary data.</text>
</comment>
<protein>
    <submittedName>
        <fullName evidence="1">Uncharacterized protein</fullName>
    </submittedName>
</protein>
<sequence length="219" mass="24015">MIYLARRNPALAAEDFPQAWREHSALGRQCVNVADRVKSVAQCSRVLEHPDLPPGASADYDGVNLLALRDRQSADDIWSDAETLRIMRPDEPRVFSTYVRNFALTAREAVIKDGAQTEVCVYLFLKPRAPGALDEVVLAPSPSSPWAQAQRLVSNRVDGAQPSGYEYELIVEAWYVSVDAVAAAFAGQSVWAALPAELGAHIDAATSVCMLTRVTHRRP</sequence>
<dbReference type="EMBL" id="ATJV01000070">
    <property type="protein sequence ID" value="EPZ14750.1"/>
    <property type="molecule type" value="Genomic_DNA"/>
</dbReference>
<dbReference type="AlphaFoldDB" id="S9ZBV5"/>
<accession>S9ZBV5</accession>
<keyword evidence="2" id="KW-1185">Reference proteome</keyword>
<dbReference type="Gene3D" id="3.30.70.100">
    <property type="match status" value="1"/>
</dbReference>
<proteinExistence type="predicted"/>
<dbReference type="STRING" id="1348657.M622_04670"/>
<dbReference type="PATRIC" id="fig|1348657.5.peg.2689"/>
<organism evidence="1 2">
    <name type="scientific">Thauera terpenica 58Eu</name>
    <dbReference type="NCBI Taxonomy" id="1348657"/>
    <lineage>
        <taxon>Bacteria</taxon>
        <taxon>Pseudomonadati</taxon>
        <taxon>Pseudomonadota</taxon>
        <taxon>Betaproteobacteria</taxon>
        <taxon>Rhodocyclales</taxon>
        <taxon>Zoogloeaceae</taxon>
        <taxon>Thauera</taxon>
    </lineage>
</organism>
<reference evidence="1 2" key="1">
    <citation type="submission" date="2013-06" db="EMBL/GenBank/DDBJ databases">
        <title>Draft genome sequence of Thauera terpenica.</title>
        <authorList>
            <person name="Liu B."/>
            <person name="Frostegard A.H."/>
            <person name="Shapleigh J.P."/>
        </authorList>
    </citation>
    <scope>NUCLEOTIDE SEQUENCE [LARGE SCALE GENOMIC DNA]</scope>
    <source>
        <strain evidence="1 2">58Eu</strain>
    </source>
</reference>
<dbReference type="Proteomes" id="UP000015455">
    <property type="component" value="Unassembled WGS sequence"/>
</dbReference>
<name>S9ZBV5_9RHOO</name>
<dbReference type="GO" id="GO:0016491">
    <property type="term" value="F:oxidoreductase activity"/>
    <property type="evidence" value="ECO:0007669"/>
    <property type="project" value="InterPro"/>
</dbReference>
<evidence type="ECO:0000313" key="1">
    <source>
        <dbReference type="EMBL" id="EPZ14750.1"/>
    </source>
</evidence>
<evidence type="ECO:0000313" key="2">
    <source>
        <dbReference type="Proteomes" id="UP000015455"/>
    </source>
</evidence>